<evidence type="ECO:0000313" key="12">
    <source>
        <dbReference type="Proteomes" id="UP000029867"/>
    </source>
</evidence>
<dbReference type="GO" id="GO:0008239">
    <property type="term" value="F:dipeptidyl-peptidase activity"/>
    <property type="evidence" value="ECO:0007669"/>
    <property type="project" value="TreeGrafter"/>
</dbReference>
<evidence type="ECO:0000256" key="7">
    <source>
        <dbReference type="SAM" id="MobiDB-lite"/>
    </source>
</evidence>
<dbReference type="Pfam" id="PF00326">
    <property type="entry name" value="Peptidase_S9"/>
    <property type="match status" value="1"/>
</dbReference>
<keyword evidence="2" id="KW-0031">Aminopeptidase</keyword>
<feature type="transmembrane region" description="Helical" evidence="8">
    <location>
        <begin position="90"/>
        <end position="110"/>
    </location>
</feature>
<feature type="compositionally biased region" description="Basic and acidic residues" evidence="7">
    <location>
        <begin position="228"/>
        <end position="249"/>
    </location>
</feature>
<dbReference type="FunFam" id="3.40.50.1820:FF:000003">
    <property type="entry name" value="Dipeptidyl peptidase 4"/>
    <property type="match status" value="1"/>
</dbReference>
<dbReference type="Pfam" id="PF00930">
    <property type="entry name" value="DPPIV_N"/>
    <property type="match status" value="1"/>
</dbReference>
<feature type="compositionally biased region" description="Basic and acidic residues" evidence="7">
    <location>
        <begin position="191"/>
        <end position="207"/>
    </location>
</feature>
<name>A0A099P751_PICKU</name>
<feature type="region of interest" description="Disordered" evidence="7">
    <location>
        <begin position="120"/>
        <end position="155"/>
    </location>
</feature>
<proteinExistence type="inferred from homology"/>
<keyword evidence="4" id="KW-0378">Hydrolase</keyword>
<gene>
    <name evidence="11" type="ORF">JL09_g825</name>
</gene>
<dbReference type="EMBL" id="JQFK01000004">
    <property type="protein sequence ID" value="KGK40084.1"/>
    <property type="molecule type" value="Genomic_DNA"/>
</dbReference>
<dbReference type="Gene3D" id="3.40.50.1820">
    <property type="entry name" value="alpha/beta hydrolase"/>
    <property type="match status" value="1"/>
</dbReference>
<dbReference type="SUPFAM" id="SSF53474">
    <property type="entry name" value="alpha/beta-Hydrolases"/>
    <property type="match status" value="1"/>
</dbReference>
<reference evidence="12" key="1">
    <citation type="journal article" date="2014" name="Microb. Cell Fact.">
        <title>Exploiting Issatchenkia orientalis SD108 for succinic acid production.</title>
        <authorList>
            <person name="Xiao H."/>
            <person name="Shao Z."/>
            <person name="Jiang Y."/>
            <person name="Dole S."/>
            <person name="Zhao H."/>
        </authorList>
    </citation>
    <scope>NUCLEOTIDE SEQUENCE [LARGE SCALE GENOMIC DNA]</scope>
    <source>
        <strain evidence="12">SD108</strain>
    </source>
</reference>
<protein>
    <recommendedName>
        <fullName evidence="13">Dipeptidyl aminopeptidase A</fullName>
    </recommendedName>
</protein>
<keyword evidence="8" id="KW-0812">Transmembrane</keyword>
<dbReference type="MEROPS" id="S09.005"/>
<dbReference type="GO" id="GO:0007323">
    <property type="term" value="P:peptide pheromone maturation"/>
    <property type="evidence" value="ECO:0007669"/>
    <property type="project" value="EnsemblFungi"/>
</dbReference>
<comment type="similarity">
    <text evidence="1">Belongs to the peptidase S9B family.</text>
</comment>
<dbReference type="GO" id="GO:0005886">
    <property type="term" value="C:plasma membrane"/>
    <property type="evidence" value="ECO:0007669"/>
    <property type="project" value="TreeGrafter"/>
</dbReference>
<feature type="compositionally biased region" description="Acidic residues" evidence="7">
    <location>
        <begin position="208"/>
        <end position="227"/>
    </location>
</feature>
<evidence type="ECO:0000313" key="11">
    <source>
        <dbReference type="EMBL" id="KGK40084.1"/>
    </source>
</evidence>
<feature type="domain" description="Peptidase S9 prolyl oligopeptidase catalytic" evidence="9">
    <location>
        <begin position="760"/>
        <end position="960"/>
    </location>
</feature>
<dbReference type="GO" id="GO:0004177">
    <property type="term" value="F:aminopeptidase activity"/>
    <property type="evidence" value="ECO:0007669"/>
    <property type="project" value="UniProtKB-KW"/>
</dbReference>
<evidence type="ECO:0000256" key="4">
    <source>
        <dbReference type="ARBA" id="ARBA00022801"/>
    </source>
</evidence>
<dbReference type="GO" id="GO:0006508">
    <property type="term" value="P:proteolysis"/>
    <property type="evidence" value="ECO:0007669"/>
    <property type="project" value="UniProtKB-KW"/>
</dbReference>
<evidence type="ECO:0000259" key="9">
    <source>
        <dbReference type="Pfam" id="PF00326"/>
    </source>
</evidence>
<dbReference type="HOGENOM" id="CLU_006105_0_1_1"/>
<keyword evidence="3" id="KW-0645">Protease</keyword>
<keyword evidence="6" id="KW-0325">Glycoprotein</keyword>
<dbReference type="VEuPathDB" id="FungiDB:C5L36_0E01450"/>
<organism evidence="11 12">
    <name type="scientific">Pichia kudriavzevii</name>
    <name type="common">Yeast</name>
    <name type="synonym">Issatchenkia orientalis</name>
    <dbReference type="NCBI Taxonomy" id="4909"/>
    <lineage>
        <taxon>Eukaryota</taxon>
        <taxon>Fungi</taxon>
        <taxon>Dikarya</taxon>
        <taxon>Ascomycota</taxon>
        <taxon>Saccharomycotina</taxon>
        <taxon>Pichiomycetes</taxon>
        <taxon>Pichiales</taxon>
        <taxon>Pichiaceae</taxon>
        <taxon>Pichia</taxon>
    </lineage>
</organism>
<comment type="caution">
    <text evidence="11">The sequence shown here is derived from an EMBL/GenBank/DDBJ whole genome shotgun (WGS) entry which is preliminary data.</text>
</comment>
<dbReference type="Gene3D" id="2.140.10.30">
    <property type="entry name" value="Dipeptidylpeptidase IV, N-terminal domain"/>
    <property type="match status" value="1"/>
</dbReference>
<keyword evidence="8" id="KW-1133">Transmembrane helix</keyword>
<dbReference type="PANTHER" id="PTHR11731">
    <property type="entry name" value="PROTEASE FAMILY S9B,C DIPEPTIDYL-PEPTIDASE IV-RELATED"/>
    <property type="match status" value="1"/>
</dbReference>
<dbReference type="eggNOG" id="KOG2100">
    <property type="taxonomic scope" value="Eukaryota"/>
</dbReference>
<evidence type="ECO:0000256" key="3">
    <source>
        <dbReference type="ARBA" id="ARBA00022670"/>
    </source>
</evidence>
<dbReference type="InterPro" id="IPR002469">
    <property type="entry name" value="Peptidase_S9B_N"/>
</dbReference>
<accession>A0A099P751</accession>
<evidence type="ECO:0000256" key="1">
    <source>
        <dbReference type="ARBA" id="ARBA00006150"/>
    </source>
</evidence>
<dbReference type="InterPro" id="IPR050278">
    <property type="entry name" value="Serine_Prot_S9B/DPPIV"/>
</dbReference>
<evidence type="ECO:0008006" key="13">
    <source>
        <dbReference type="Google" id="ProtNLM"/>
    </source>
</evidence>
<keyword evidence="8" id="KW-0472">Membrane</keyword>
<evidence type="ECO:0000259" key="10">
    <source>
        <dbReference type="Pfam" id="PF00930"/>
    </source>
</evidence>
<evidence type="ECO:0000256" key="6">
    <source>
        <dbReference type="ARBA" id="ARBA00023180"/>
    </source>
</evidence>
<dbReference type="GO" id="GO:0005802">
    <property type="term" value="C:trans-Golgi network"/>
    <property type="evidence" value="ECO:0007669"/>
    <property type="project" value="EnsemblFungi"/>
</dbReference>
<dbReference type="InterPro" id="IPR029058">
    <property type="entry name" value="AB_hydrolase_fold"/>
</dbReference>
<dbReference type="AlphaFoldDB" id="A0A099P751"/>
<feature type="domain" description="Dipeptidylpeptidase IV N-terminal" evidence="10">
    <location>
        <begin position="298"/>
        <end position="667"/>
    </location>
</feature>
<dbReference type="PANTHER" id="PTHR11731:SF160">
    <property type="entry name" value="DIPEPTIDYL AMINOPEPTIDASE A"/>
    <property type="match status" value="1"/>
</dbReference>
<dbReference type="InterPro" id="IPR001375">
    <property type="entry name" value="Peptidase_S9_cat"/>
</dbReference>
<feature type="region of interest" description="Disordered" evidence="7">
    <location>
        <begin position="191"/>
        <end position="253"/>
    </location>
</feature>
<dbReference type="GO" id="GO:0008236">
    <property type="term" value="F:serine-type peptidase activity"/>
    <property type="evidence" value="ECO:0007669"/>
    <property type="project" value="UniProtKB-KW"/>
</dbReference>
<dbReference type="Proteomes" id="UP000029867">
    <property type="component" value="Unassembled WGS sequence"/>
</dbReference>
<evidence type="ECO:0000256" key="2">
    <source>
        <dbReference type="ARBA" id="ARBA00022438"/>
    </source>
</evidence>
<keyword evidence="5" id="KW-0720">Serine protease</keyword>
<dbReference type="SUPFAM" id="SSF82171">
    <property type="entry name" value="DPP6 N-terminal domain-like"/>
    <property type="match status" value="1"/>
</dbReference>
<evidence type="ECO:0000256" key="5">
    <source>
        <dbReference type="ARBA" id="ARBA00022825"/>
    </source>
</evidence>
<evidence type="ECO:0000256" key="8">
    <source>
        <dbReference type="SAM" id="Phobius"/>
    </source>
</evidence>
<sequence>MNDHTVIKGHSLESDYPIGNESDDGIIHDNIDDFDMDMDIENGNPEIDYYPGLSKTGHSFLGQPESMASSIKRKIKKFLNLLNSYQGRKLIIGIFMASTAIVLFALMLFAGHSGGDASLPGGAVHEGNGDGNTEYPYDNEKQNSGSDSGEKGLPENDVQNLAKMSLDDMRSGKFWVFDYNVNFIDYDETNETKEVSKDSSRSKRSENDDKDDDKDDDNDDDKDDDKEDDKGRGKNDEKDDVNVPKHKNGDPGYYLHQSEGMVYLQMASDKSFKRSILELSKLQYGGNMLNPHLVSVTKDLKKFIVSSESEDVWRHSSLARYWIVDAETQEVTPVHYTTKKSDSVEIIVPLKISYAAFSPDGHFVYFNYNSNLFLKDLKSGKSKQITKDGDGANILNGKPDWVYEEEVLASDRAVYWDNKGSKFAFIKWDDTNVPVYNLELFGDNKYPKILELKYPKPGFPNPVVSLYVYHIESSKIIKVKQPEDQEKDSDFLGKDFIIYQTTWISENELLFKRTDRSSRKIQVCVFDVKENKTKVVRAYNTDEYNGWYKNNGAIYVLPDNLGYIDNVVHEKHDHLAHFKSAFDSEGDLITSGDWDVIGGVVGYNAEDKQVYFIGTSGNSLQRQIYRVSLDGTILTGLTELDKIHHYSLDVSKTGKWGVIKYGGPELPTQKLVELDKLLDGDYYDSIPTLNEVEKVEETLKNFEVPTKEYIPIKLHDDVTVNVIEVKPKDFDESKKYPILVSVYGGPGIQKVSCEFNYGFEEVVSSSLDAIILYIDPRGTGGSGWEYRGWARDNIGYWEPSDITEATIIYMNERESYIDKERVAIWGWSYGGFTTLKSLEFDEGKTFKYGIAVAPVTNWELYDSIYTERYMGVLSEDNKYEDAKISNFEAFGKVVQFLVIHGTADDNVHYQNTLQLLHEFDIAGIENYDVHVFTDSDHSIRHDNANVIVYDKLYNWLATAFN</sequence>